<gene>
    <name evidence="1" type="ORF">A7A08_03214</name>
</gene>
<protein>
    <submittedName>
        <fullName evidence="1">Uncharacterized protein</fullName>
    </submittedName>
</protein>
<dbReference type="STRING" id="1177755.A7A08_03214"/>
<dbReference type="Proteomes" id="UP000095087">
    <property type="component" value="Unassembled WGS sequence"/>
</dbReference>
<accession>A0A1E2RUL8</accession>
<sequence length="54" mass="6068">MVAGMRFWWPSSLPISTSVPGSLFETSILASAMFFFRMGERVELVTSPTWARPT</sequence>
<dbReference type="AlphaFoldDB" id="A0A1E2RUL8"/>
<evidence type="ECO:0000313" key="1">
    <source>
        <dbReference type="EMBL" id="ODA65901.1"/>
    </source>
</evidence>
<keyword evidence="2" id="KW-1185">Reference proteome</keyword>
<organism evidence="1 2">
    <name type="scientific">Methyloligella halotolerans</name>
    <dbReference type="NCBI Taxonomy" id="1177755"/>
    <lineage>
        <taxon>Bacteria</taxon>
        <taxon>Pseudomonadati</taxon>
        <taxon>Pseudomonadota</taxon>
        <taxon>Alphaproteobacteria</taxon>
        <taxon>Hyphomicrobiales</taxon>
        <taxon>Hyphomicrobiaceae</taxon>
        <taxon>Methyloligella</taxon>
    </lineage>
</organism>
<comment type="caution">
    <text evidence="1">The sequence shown here is derived from an EMBL/GenBank/DDBJ whole genome shotgun (WGS) entry which is preliminary data.</text>
</comment>
<evidence type="ECO:0000313" key="2">
    <source>
        <dbReference type="Proteomes" id="UP000095087"/>
    </source>
</evidence>
<name>A0A1E2RUL8_9HYPH</name>
<reference evidence="1 2" key="1">
    <citation type="submission" date="2016-07" db="EMBL/GenBank/DDBJ databases">
        <title>Draft genome sequence of Methyloligella halotolerans C2T (VKM B-2706T=CCUG 61687T=DSM 25045T), a halotolerant polyhydroxybutyrate accumulating methylotroph.</title>
        <authorList>
            <person name="Vasilenko O.V."/>
            <person name="Doronina N.V."/>
            <person name="Poroshina M.N."/>
            <person name="Tarlachkov S.V."/>
            <person name="Trotsenko Y.A."/>
        </authorList>
    </citation>
    <scope>NUCLEOTIDE SEQUENCE [LARGE SCALE GENOMIC DNA]</scope>
    <source>
        <strain evidence="1 2">VKM B-2706</strain>
    </source>
</reference>
<proteinExistence type="predicted"/>
<dbReference type="EMBL" id="MASI01000017">
    <property type="protein sequence ID" value="ODA65901.1"/>
    <property type="molecule type" value="Genomic_DNA"/>
</dbReference>